<name>A0A223NQC3_9SPHI</name>
<sequence>MNFLDSFFFKAESILPRAGNIRLLQHYNSQHKTIHVFVEDEDDFEFYRPFITLTYIDFKIIPYFQKGKKYVKEAYYEINWSRFIKSKVLFFTDKDYDDILGRETVNDINFFVTKHYSIENYLATVESFDFILSRCFGLKHQGLKQNLLDKFKNTYEIFQSNLLPITAFILIYRKDENHLKLDYLKMSYFFHFDELEIFYKKLVPQFEFDKTTKSLTIAKLEKLIIRNQSILEYIEDKCFADRSNFSLNKLLGHRNAIKLIDDPKKYIRGKYDIWFLLESFRCVERMTGKINLKIKEMNNSLTEHQQIPLIRKNIDLNINNVFDVLPPKINMPTDIRQFLTINLDHLNGNN</sequence>
<dbReference type="KEGG" id="muc:MuYL_0212"/>
<protein>
    <recommendedName>
        <fullName evidence="1">DUF4435 domain-containing protein</fullName>
    </recommendedName>
</protein>
<gene>
    <name evidence="2" type="ORF">MuYL_0212</name>
</gene>
<evidence type="ECO:0000259" key="1">
    <source>
        <dbReference type="Pfam" id="PF14491"/>
    </source>
</evidence>
<proteinExistence type="predicted"/>
<dbReference type="InterPro" id="IPR029492">
    <property type="entry name" value="DUF4435"/>
</dbReference>
<dbReference type="Proteomes" id="UP000215002">
    <property type="component" value="Chromosome"/>
</dbReference>
<keyword evidence="3" id="KW-1185">Reference proteome</keyword>
<dbReference type="Pfam" id="PF14491">
    <property type="entry name" value="DUF4435"/>
    <property type="match status" value="1"/>
</dbReference>
<dbReference type="AlphaFoldDB" id="A0A223NQC3"/>
<accession>A0A223NQC3</accession>
<organism evidence="2 3">
    <name type="scientific">Mucilaginibacter xinganensis</name>
    <dbReference type="NCBI Taxonomy" id="1234841"/>
    <lineage>
        <taxon>Bacteria</taxon>
        <taxon>Pseudomonadati</taxon>
        <taxon>Bacteroidota</taxon>
        <taxon>Sphingobacteriia</taxon>
        <taxon>Sphingobacteriales</taxon>
        <taxon>Sphingobacteriaceae</taxon>
        <taxon>Mucilaginibacter</taxon>
    </lineage>
</organism>
<feature type="domain" description="DUF4435" evidence="1">
    <location>
        <begin position="33"/>
        <end position="277"/>
    </location>
</feature>
<reference evidence="2 3" key="1">
    <citation type="submission" date="2017-08" db="EMBL/GenBank/DDBJ databases">
        <title>Complete genome sequence of Mucilaginibacter sp. strain BJC16-A31.</title>
        <authorList>
            <consortium name="Henan University of Science and Technology"/>
            <person name="You X."/>
        </authorList>
    </citation>
    <scope>NUCLEOTIDE SEQUENCE [LARGE SCALE GENOMIC DNA]</scope>
    <source>
        <strain evidence="2 3">BJC16-A31</strain>
    </source>
</reference>
<evidence type="ECO:0000313" key="2">
    <source>
        <dbReference type="EMBL" id="ASU32115.1"/>
    </source>
</evidence>
<evidence type="ECO:0000313" key="3">
    <source>
        <dbReference type="Proteomes" id="UP000215002"/>
    </source>
</evidence>
<dbReference type="EMBL" id="CP022743">
    <property type="protein sequence ID" value="ASU32115.1"/>
    <property type="molecule type" value="Genomic_DNA"/>
</dbReference>